<evidence type="ECO:0000256" key="2">
    <source>
        <dbReference type="SAM" id="MobiDB-lite"/>
    </source>
</evidence>
<dbReference type="Gene3D" id="1.10.287.470">
    <property type="entry name" value="Helix hairpin bin"/>
    <property type="match status" value="1"/>
</dbReference>
<dbReference type="InterPro" id="IPR058624">
    <property type="entry name" value="MdtA-like_HH"/>
</dbReference>
<dbReference type="InterPro" id="IPR006143">
    <property type="entry name" value="RND_pump_MFP"/>
</dbReference>
<dbReference type="RefSeq" id="WP_135441800.1">
    <property type="nucleotide sequence ID" value="NZ_SRLE01000005.1"/>
</dbReference>
<feature type="region of interest" description="Disordered" evidence="2">
    <location>
        <begin position="369"/>
        <end position="408"/>
    </location>
</feature>
<keyword evidence="7" id="KW-1185">Reference proteome</keyword>
<evidence type="ECO:0000259" key="4">
    <source>
        <dbReference type="Pfam" id="PF25917"/>
    </source>
</evidence>
<evidence type="ECO:0000256" key="1">
    <source>
        <dbReference type="ARBA" id="ARBA00009477"/>
    </source>
</evidence>
<dbReference type="InterPro" id="IPR058625">
    <property type="entry name" value="MdtA-like_BSH"/>
</dbReference>
<dbReference type="Pfam" id="PF25954">
    <property type="entry name" value="Beta-barrel_RND_2"/>
    <property type="match status" value="1"/>
</dbReference>
<reference evidence="6 7" key="1">
    <citation type="submission" date="2019-04" db="EMBL/GenBank/DDBJ databases">
        <title>Taxonomy of novel Haliea sp. from mangrove soil of West Coast of India.</title>
        <authorList>
            <person name="Verma A."/>
            <person name="Kumar P."/>
            <person name="Krishnamurthi S."/>
        </authorList>
    </citation>
    <scope>NUCLEOTIDE SEQUENCE [LARGE SCALE GENOMIC DNA]</scope>
    <source>
        <strain evidence="6 7">SAOS-164</strain>
    </source>
</reference>
<protein>
    <submittedName>
        <fullName evidence="6">Efflux RND transporter periplasmic adaptor subunit</fullName>
    </submittedName>
</protein>
<feature type="domain" description="Multidrug resistance protein MdtA-like alpha-helical hairpin" evidence="3">
    <location>
        <begin position="106"/>
        <end position="163"/>
    </location>
</feature>
<dbReference type="NCBIfam" id="TIGR01730">
    <property type="entry name" value="RND_mfp"/>
    <property type="match status" value="1"/>
</dbReference>
<evidence type="ECO:0000313" key="7">
    <source>
        <dbReference type="Proteomes" id="UP000298050"/>
    </source>
</evidence>
<feature type="compositionally biased region" description="Low complexity" evidence="2">
    <location>
        <begin position="393"/>
        <end position="408"/>
    </location>
</feature>
<dbReference type="Gene3D" id="2.40.30.170">
    <property type="match status" value="1"/>
</dbReference>
<proteinExistence type="inferred from homology"/>
<dbReference type="SUPFAM" id="SSF111369">
    <property type="entry name" value="HlyD-like secretion proteins"/>
    <property type="match status" value="1"/>
</dbReference>
<organism evidence="6 7">
    <name type="scientific">Mangrovimicrobium sediminis</name>
    <dbReference type="NCBI Taxonomy" id="2562682"/>
    <lineage>
        <taxon>Bacteria</taxon>
        <taxon>Pseudomonadati</taxon>
        <taxon>Pseudomonadota</taxon>
        <taxon>Gammaproteobacteria</taxon>
        <taxon>Cellvibrionales</taxon>
        <taxon>Halieaceae</taxon>
        <taxon>Mangrovimicrobium</taxon>
    </lineage>
</organism>
<name>A0A4Z0M5I3_9GAMM</name>
<dbReference type="EMBL" id="SRLE01000005">
    <property type="protein sequence ID" value="TGD74744.1"/>
    <property type="molecule type" value="Genomic_DNA"/>
</dbReference>
<feature type="domain" description="CusB-like beta-barrel" evidence="5">
    <location>
        <begin position="201"/>
        <end position="273"/>
    </location>
</feature>
<dbReference type="FunFam" id="2.40.30.170:FF:000010">
    <property type="entry name" value="Efflux RND transporter periplasmic adaptor subunit"/>
    <property type="match status" value="1"/>
</dbReference>
<dbReference type="AlphaFoldDB" id="A0A4Z0M5I3"/>
<dbReference type="Gene3D" id="2.40.50.100">
    <property type="match status" value="1"/>
</dbReference>
<sequence>MLKRIIIAVLALALLFGGVIGFKLFKQAKIREYLANRDTPPVYLNATLARAETWQQRLDAIGSLRARQGIEIRSEVSGLIRKLHVGSRESVAAGDVLVELDDTVDRATLKSARVRLEKARTDFQRDSALFERSLISEEQFDNTRSEFENAQALVEETQGIIDKKTIRAPFAGTVGIHNLNEGQYLDQGDELLTLQALDTLYLDINLPENELERLHPGQRVEFTVPTHGDQVFTGTLRYVDVRVQSSTRNVLLRAEVDNREHALLPGMFAKASIVLDEASDVVTLPREAVAFSLYGETAYLLEAAGKGADGQARWVARRRPVQSGELRDGRLALTGIDAGAWVALDTQNRLLEGSPVVIANLDAIGTPAADDATEAEAAPQAAPDDNGTGQPLASDDTPATSDAAPEQP</sequence>
<dbReference type="OrthoDB" id="9806939at2"/>
<dbReference type="InterPro" id="IPR058792">
    <property type="entry name" value="Beta-barrel_RND_2"/>
</dbReference>
<dbReference type="Proteomes" id="UP000298050">
    <property type="component" value="Unassembled WGS sequence"/>
</dbReference>
<evidence type="ECO:0000313" key="6">
    <source>
        <dbReference type="EMBL" id="TGD74744.1"/>
    </source>
</evidence>
<accession>A0A4Z0M5I3</accession>
<dbReference type="Pfam" id="PF25917">
    <property type="entry name" value="BSH_RND"/>
    <property type="match status" value="1"/>
</dbReference>
<dbReference type="GO" id="GO:1990281">
    <property type="term" value="C:efflux pump complex"/>
    <property type="evidence" value="ECO:0007669"/>
    <property type="project" value="TreeGrafter"/>
</dbReference>
<comment type="similarity">
    <text evidence="1">Belongs to the membrane fusion protein (MFP) (TC 8.A.1) family.</text>
</comment>
<evidence type="ECO:0000259" key="5">
    <source>
        <dbReference type="Pfam" id="PF25954"/>
    </source>
</evidence>
<dbReference type="PANTHER" id="PTHR30469:SF11">
    <property type="entry name" value="BLL4320 PROTEIN"/>
    <property type="match status" value="1"/>
</dbReference>
<gene>
    <name evidence="6" type="ORF">E4634_05970</name>
</gene>
<evidence type="ECO:0000259" key="3">
    <source>
        <dbReference type="Pfam" id="PF25876"/>
    </source>
</evidence>
<feature type="compositionally biased region" description="Low complexity" evidence="2">
    <location>
        <begin position="369"/>
        <end position="385"/>
    </location>
</feature>
<dbReference type="GO" id="GO:0015562">
    <property type="term" value="F:efflux transmembrane transporter activity"/>
    <property type="evidence" value="ECO:0007669"/>
    <property type="project" value="TreeGrafter"/>
</dbReference>
<feature type="domain" description="Multidrug resistance protein MdtA-like barrel-sandwich hybrid" evidence="4">
    <location>
        <begin position="70"/>
        <end position="190"/>
    </location>
</feature>
<dbReference type="Pfam" id="PF25876">
    <property type="entry name" value="HH_MFP_RND"/>
    <property type="match status" value="1"/>
</dbReference>
<dbReference type="PANTHER" id="PTHR30469">
    <property type="entry name" value="MULTIDRUG RESISTANCE PROTEIN MDTA"/>
    <property type="match status" value="1"/>
</dbReference>
<comment type="caution">
    <text evidence="6">The sequence shown here is derived from an EMBL/GenBank/DDBJ whole genome shotgun (WGS) entry which is preliminary data.</text>
</comment>
<dbReference type="Gene3D" id="2.40.420.20">
    <property type="match status" value="1"/>
</dbReference>